<dbReference type="PANTHER" id="PTHR33308">
    <property type="entry name" value="PEPTIDOGLYCAN HYDROLASE FLGJ"/>
    <property type="match status" value="1"/>
</dbReference>
<sequence>MIKFIKRLLYISPIVLLFALIYIHPVNALAVDNTGETISVKYSSHVQNVGWQNSVFDGQTSGTVGLSYRLEGIKVSIENPISGMKIKYQTHVQNVGWQDWVYDGQFSGTSGKSLALEGIKIMLEGAPVGYHIQYQAYVQSIGWQNWVQDGQLGGTEGRALRLEAMKIRIVKEDSSLYGKLGLTYRTHVQNVGWQDYVYDGQFSGTEGLSYRLEGINIALQNPTSGMKIKYQTHVQNIGWQGWMYDGQMSGTSGQSLRLEAIKIALEGAPAWLHVKYQVHVQNIGWQDWVKDGQAAGTEGQGLRLEGIRILIVDEKEVVYSSYNISLSSMLDKQMADEPAVDVVNSTTKQWEWRYAQIQNGIQGYYLWQPQQNSDGSTTNIQKWTNSPDGYQYIKQTVQKNIDPSYIINDPTYIYQFIKLSYVDGTTASDLNKLFRSDGVLANKGQVFIDAAKANNINPIYLAAHAILETGNGTSDLAKGTDINGSDGVKKVYNLFGILAFDGNEINGAYYAYSQGWTSIDKAIYGGANWIAKGYINNATYKQDTIYKMRWNPQNTGTHQYATDAEWARKQTIYIKKCFDMVPNAKIIFDVPVYK</sequence>
<accession>A0A6V8SFG7</accession>
<organism evidence="3 4">
    <name type="scientific">Clostridium fungisolvens</name>
    <dbReference type="NCBI Taxonomy" id="1604897"/>
    <lineage>
        <taxon>Bacteria</taxon>
        <taxon>Bacillati</taxon>
        <taxon>Bacillota</taxon>
        <taxon>Clostridia</taxon>
        <taxon>Eubacteriales</taxon>
        <taxon>Clostridiaceae</taxon>
        <taxon>Clostridium</taxon>
    </lineage>
</organism>
<evidence type="ECO:0000313" key="4">
    <source>
        <dbReference type="Proteomes" id="UP000580568"/>
    </source>
</evidence>
<dbReference type="GO" id="GO:0004040">
    <property type="term" value="F:amidase activity"/>
    <property type="evidence" value="ECO:0007669"/>
    <property type="project" value="InterPro"/>
</dbReference>
<dbReference type="Gene3D" id="1.10.530.10">
    <property type="match status" value="1"/>
</dbReference>
<dbReference type="Pfam" id="PF07538">
    <property type="entry name" value="ChW"/>
    <property type="match status" value="6"/>
</dbReference>
<gene>
    <name evidence="3" type="ORF">bsdtw1_01892</name>
</gene>
<dbReference type="Proteomes" id="UP000580568">
    <property type="component" value="Unassembled WGS sequence"/>
</dbReference>
<dbReference type="EMBL" id="BLZR01000001">
    <property type="protein sequence ID" value="GFP75800.1"/>
    <property type="molecule type" value="Genomic_DNA"/>
</dbReference>
<reference evidence="3 4" key="1">
    <citation type="submission" date="2020-07" db="EMBL/GenBank/DDBJ databases">
        <title>A new beta-1,3-glucan-decomposing anaerobic bacterium isolated from anoxic soil subjected to biological soil disinfestation.</title>
        <authorList>
            <person name="Ueki A."/>
            <person name="Tonouchi A."/>
        </authorList>
    </citation>
    <scope>NUCLEOTIDE SEQUENCE [LARGE SCALE GENOMIC DNA]</scope>
    <source>
        <strain evidence="3 4">TW1</strain>
    </source>
</reference>
<evidence type="ECO:0000259" key="2">
    <source>
        <dbReference type="SMART" id="SM00047"/>
    </source>
</evidence>
<dbReference type="InterPro" id="IPR051056">
    <property type="entry name" value="Glycosyl_Hydrolase_73"/>
</dbReference>
<dbReference type="PANTHER" id="PTHR33308:SF9">
    <property type="entry name" value="PEPTIDOGLYCAN HYDROLASE FLGJ"/>
    <property type="match status" value="1"/>
</dbReference>
<dbReference type="SMART" id="SM00728">
    <property type="entry name" value="ChW"/>
    <property type="match status" value="6"/>
</dbReference>
<comment type="caution">
    <text evidence="3">The sequence shown here is derived from an EMBL/GenBank/DDBJ whole genome shotgun (WGS) entry which is preliminary data.</text>
</comment>
<evidence type="ECO:0000313" key="3">
    <source>
        <dbReference type="EMBL" id="GFP75800.1"/>
    </source>
</evidence>
<dbReference type="SMART" id="SM00047">
    <property type="entry name" value="LYZ2"/>
    <property type="match status" value="1"/>
</dbReference>
<evidence type="ECO:0000256" key="1">
    <source>
        <dbReference type="ARBA" id="ARBA00022801"/>
    </source>
</evidence>
<dbReference type="Pfam" id="PF01832">
    <property type="entry name" value="Glucosaminidase"/>
    <property type="match status" value="1"/>
</dbReference>
<name>A0A6V8SFG7_9CLOT</name>
<dbReference type="AlphaFoldDB" id="A0A6V8SFG7"/>
<feature type="domain" description="Mannosyl-glycoprotein endo-beta-N-acetylglucosamidase-like" evidence="2">
    <location>
        <begin position="432"/>
        <end position="586"/>
    </location>
</feature>
<dbReference type="InterPro" id="IPR002901">
    <property type="entry name" value="MGlyc_endo_b_GlcNAc-like_dom"/>
</dbReference>
<dbReference type="InterPro" id="IPR006637">
    <property type="entry name" value="ChW"/>
</dbReference>
<protein>
    <recommendedName>
        <fullName evidence="2">Mannosyl-glycoprotein endo-beta-N-acetylglucosamidase-like domain-containing protein</fullName>
    </recommendedName>
</protein>
<keyword evidence="4" id="KW-1185">Reference proteome</keyword>
<proteinExistence type="predicted"/>
<keyword evidence="1" id="KW-0378">Hydrolase</keyword>
<dbReference type="RefSeq" id="WP_183277273.1">
    <property type="nucleotide sequence ID" value="NZ_BLZR01000001.1"/>
</dbReference>